<accession>A0AA38II35</accession>
<name>A0AA38II35_9CUCU</name>
<dbReference type="InterPro" id="IPR045864">
    <property type="entry name" value="aa-tRNA-synth_II/BPL/LPL"/>
</dbReference>
<protein>
    <submittedName>
        <fullName evidence="1">Uncharacterized protein</fullName>
    </submittedName>
</protein>
<organism evidence="1 2">
    <name type="scientific">Zophobas morio</name>
    <dbReference type="NCBI Taxonomy" id="2755281"/>
    <lineage>
        <taxon>Eukaryota</taxon>
        <taxon>Metazoa</taxon>
        <taxon>Ecdysozoa</taxon>
        <taxon>Arthropoda</taxon>
        <taxon>Hexapoda</taxon>
        <taxon>Insecta</taxon>
        <taxon>Pterygota</taxon>
        <taxon>Neoptera</taxon>
        <taxon>Endopterygota</taxon>
        <taxon>Coleoptera</taxon>
        <taxon>Polyphaga</taxon>
        <taxon>Cucujiformia</taxon>
        <taxon>Tenebrionidae</taxon>
        <taxon>Zophobas</taxon>
    </lineage>
</organism>
<evidence type="ECO:0000313" key="2">
    <source>
        <dbReference type="Proteomes" id="UP001168821"/>
    </source>
</evidence>
<dbReference type="AlphaFoldDB" id="A0AA38II35"/>
<gene>
    <name evidence="1" type="ORF">Zmor_016080</name>
</gene>
<evidence type="ECO:0000313" key="1">
    <source>
        <dbReference type="EMBL" id="KAJ3657045.1"/>
    </source>
</evidence>
<reference evidence="1" key="1">
    <citation type="journal article" date="2023" name="G3 (Bethesda)">
        <title>Whole genome assemblies of Zophobas morio and Tenebrio molitor.</title>
        <authorList>
            <person name="Kaur S."/>
            <person name="Stinson S.A."/>
            <person name="diCenzo G.C."/>
        </authorList>
    </citation>
    <scope>NUCLEOTIDE SEQUENCE</scope>
    <source>
        <strain evidence="1">QUZm001</strain>
    </source>
</reference>
<dbReference type="EMBL" id="JALNTZ010000004">
    <property type="protein sequence ID" value="KAJ3657045.1"/>
    <property type="molecule type" value="Genomic_DNA"/>
</dbReference>
<dbReference type="Gene3D" id="3.30.930.10">
    <property type="entry name" value="Bira Bifunctional Protein, Domain 2"/>
    <property type="match status" value="1"/>
</dbReference>
<sequence>MKHCKLSKKDVSILSNFLMTRERLATIESFAMFGVDAEVQSFLLKMIQAYQITEVEKIEQQFRNNDENGAFTKIGVDSLTHGLNQLKTIQENARKFGVNSRIVLLPLFTNQSYPSRFMFKVMCQGQLVASGGRFYSLLRMCHRVKPKKQLSVAAVDLSFNVGNVIEILLPYHESTRTANVVIVSNDKRIAIPLYTALLAKEIKCEIRKKIVLDFTDVVARPPLVAMLDSEDSCKLCYVQKAEKGLGKLKEIFSGDWKDGFFFETISRELST</sequence>
<dbReference type="Proteomes" id="UP001168821">
    <property type="component" value="Unassembled WGS sequence"/>
</dbReference>
<comment type="caution">
    <text evidence="1">The sequence shown here is derived from an EMBL/GenBank/DDBJ whole genome shotgun (WGS) entry which is preliminary data.</text>
</comment>
<keyword evidence="2" id="KW-1185">Reference proteome</keyword>
<proteinExistence type="predicted"/>